<keyword evidence="2" id="KW-1185">Reference proteome</keyword>
<accession>A0A3G9JJA5</accession>
<name>A0A3G9JJA5_9BACL</name>
<organism evidence="1 2">
    <name type="scientific">Paenibacillus baekrokdamisoli</name>
    <dbReference type="NCBI Taxonomy" id="1712516"/>
    <lineage>
        <taxon>Bacteria</taxon>
        <taxon>Bacillati</taxon>
        <taxon>Bacillota</taxon>
        <taxon>Bacilli</taxon>
        <taxon>Bacillales</taxon>
        <taxon>Paenibacillaceae</taxon>
        <taxon>Paenibacillus</taxon>
    </lineage>
</organism>
<proteinExistence type="predicted"/>
<evidence type="ECO:0000313" key="2">
    <source>
        <dbReference type="Proteomes" id="UP000275368"/>
    </source>
</evidence>
<gene>
    <name evidence="1" type="ORF">Back11_44440</name>
</gene>
<protein>
    <submittedName>
        <fullName evidence="1">Uncharacterized protein</fullName>
    </submittedName>
</protein>
<reference evidence="1 2" key="1">
    <citation type="submission" date="2018-11" db="EMBL/GenBank/DDBJ databases">
        <title>Complete genome sequence of Paenibacillus baekrokdamisoli strain KCTC 33723.</title>
        <authorList>
            <person name="Kang S.W."/>
            <person name="Lee K.C."/>
            <person name="Kim K.K."/>
            <person name="Kim J.S."/>
            <person name="Kim D.S."/>
            <person name="Ko S.H."/>
            <person name="Yang S.H."/>
            <person name="Lee J.S."/>
        </authorList>
    </citation>
    <scope>NUCLEOTIDE SEQUENCE [LARGE SCALE GENOMIC DNA]</scope>
    <source>
        <strain evidence="1 2">KCTC 33723</strain>
    </source>
</reference>
<dbReference type="Proteomes" id="UP000275368">
    <property type="component" value="Chromosome"/>
</dbReference>
<dbReference type="KEGG" id="pbk:Back11_44440"/>
<dbReference type="AlphaFoldDB" id="A0A3G9JJA5"/>
<sequence>MLPLRKKAFGSVYNCYSPTWWVSFLSLTEMTSLPLVGKLRLPLGYYPNSSIRKPNAQARAPVRFFVFIHYRFT</sequence>
<evidence type="ECO:0000313" key="1">
    <source>
        <dbReference type="EMBL" id="BBH23099.1"/>
    </source>
</evidence>
<dbReference type="EMBL" id="AP019308">
    <property type="protein sequence ID" value="BBH23099.1"/>
    <property type="molecule type" value="Genomic_DNA"/>
</dbReference>